<evidence type="ECO:0000313" key="3">
    <source>
        <dbReference type="Proteomes" id="UP000664169"/>
    </source>
</evidence>
<feature type="compositionally biased region" description="Polar residues" evidence="1">
    <location>
        <begin position="1"/>
        <end position="46"/>
    </location>
</feature>
<gene>
    <name evidence="2" type="ORF">GOMPHAMPRED_007243</name>
</gene>
<name>A0A8H3EVB2_9LECA</name>
<comment type="caution">
    <text evidence="2">The sequence shown here is derived from an EMBL/GenBank/DDBJ whole genome shotgun (WGS) entry which is preliminary data.</text>
</comment>
<proteinExistence type="predicted"/>
<feature type="region of interest" description="Disordered" evidence="1">
    <location>
        <begin position="1"/>
        <end position="74"/>
    </location>
</feature>
<evidence type="ECO:0000256" key="1">
    <source>
        <dbReference type="SAM" id="MobiDB-lite"/>
    </source>
</evidence>
<accession>A0A8H3EVB2</accession>
<dbReference type="AlphaFoldDB" id="A0A8H3EVB2"/>
<evidence type="ECO:0000313" key="2">
    <source>
        <dbReference type="EMBL" id="CAF9910952.1"/>
    </source>
</evidence>
<keyword evidence="3" id="KW-1185">Reference proteome</keyword>
<protein>
    <submittedName>
        <fullName evidence="2">Uncharacterized protein</fullName>
    </submittedName>
</protein>
<sequence length="201" mass="23152">MSTATSSFPQFHSSPLFNPTLSPLYHNNNVPTTSRPMTNSTNSSTCLPPYQASRWKHAPIPQRHTLRPGQRRESRRAALLQGVQERRQSARDQTRSEQILRSDVFAEQRAWELAQEAEAARWATREEEEELQAQSDVELEDLLRREEEELLARADQAMLQDRDVDRIGGESDADFDMLVLEAVEEFERSLQQNGQRDMDLS</sequence>
<organism evidence="2 3">
    <name type="scientific">Gomphillus americanus</name>
    <dbReference type="NCBI Taxonomy" id="1940652"/>
    <lineage>
        <taxon>Eukaryota</taxon>
        <taxon>Fungi</taxon>
        <taxon>Dikarya</taxon>
        <taxon>Ascomycota</taxon>
        <taxon>Pezizomycotina</taxon>
        <taxon>Lecanoromycetes</taxon>
        <taxon>OSLEUM clade</taxon>
        <taxon>Ostropomycetidae</taxon>
        <taxon>Ostropales</taxon>
        <taxon>Graphidaceae</taxon>
        <taxon>Gomphilloideae</taxon>
        <taxon>Gomphillus</taxon>
    </lineage>
</organism>
<dbReference type="Proteomes" id="UP000664169">
    <property type="component" value="Unassembled WGS sequence"/>
</dbReference>
<dbReference type="EMBL" id="CAJPDQ010000006">
    <property type="protein sequence ID" value="CAF9910952.1"/>
    <property type="molecule type" value="Genomic_DNA"/>
</dbReference>
<reference evidence="2" key="1">
    <citation type="submission" date="2021-03" db="EMBL/GenBank/DDBJ databases">
        <authorList>
            <person name="Tagirdzhanova G."/>
        </authorList>
    </citation>
    <scope>NUCLEOTIDE SEQUENCE</scope>
</reference>